<dbReference type="GO" id="GO:0003824">
    <property type="term" value="F:catalytic activity"/>
    <property type="evidence" value="ECO:0007669"/>
    <property type="project" value="InterPro"/>
</dbReference>
<evidence type="ECO:0000313" key="3">
    <source>
        <dbReference type="Proteomes" id="UP000092382"/>
    </source>
</evidence>
<feature type="domain" description="Nucleoside phosphorylase" evidence="1">
    <location>
        <begin position="47"/>
        <end position="169"/>
    </location>
</feature>
<dbReference type="InterPro" id="IPR035994">
    <property type="entry name" value="Nucleoside_phosphorylase_sf"/>
</dbReference>
<evidence type="ECO:0000259" key="1">
    <source>
        <dbReference type="Pfam" id="PF01048"/>
    </source>
</evidence>
<sequence length="223" mass="24443">MSTLIVVPQGAEYQAICRGLSRVPNSPPKVLAIPMGIEPVRQFLQKLTHIGENRILMMGLCGSLNQKYQVGDIVLYQNCLYQGNLQECNSSFTVAIHNQLGDHVSLVKGLTSDFVISSATEKRHLHQQSGADVVDMEGYAFLEFFRRGEVCQNVELAILRVVSDDADHDIPDITSVISEDGSLQYAALSWKLIRQPLAGTRLITGSLTGLKALTAVTQLLFTA</sequence>
<reference evidence="2 3" key="1">
    <citation type="submission" date="2015-09" db="EMBL/GenBank/DDBJ databases">
        <title>Whole genome shotgun sequence assembly of Aphanizomenon flos-aquae UKL13.</title>
        <authorList>
            <person name="Driscoll C."/>
        </authorList>
    </citation>
    <scope>NUCLEOTIDE SEQUENCE [LARGE SCALE GENOMIC DNA]</scope>
    <source>
        <strain evidence="2">MDT13</strain>
    </source>
</reference>
<proteinExistence type="predicted"/>
<comment type="caution">
    <text evidence="2">The sequence shown here is derived from an EMBL/GenBank/DDBJ whole genome shotgun (WGS) entry which is preliminary data.</text>
</comment>
<name>A0A1B7VH11_APHFL</name>
<dbReference type="GO" id="GO:0009116">
    <property type="term" value="P:nucleoside metabolic process"/>
    <property type="evidence" value="ECO:0007669"/>
    <property type="project" value="InterPro"/>
</dbReference>
<dbReference type="InterPro" id="IPR000845">
    <property type="entry name" value="Nucleoside_phosphorylase_d"/>
</dbReference>
<dbReference type="EMBL" id="LJOY01000118">
    <property type="protein sequence ID" value="OBQ17389.1"/>
    <property type="molecule type" value="Genomic_DNA"/>
</dbReference>
<dbReference type="AlphaFoldDB" id="A0A1B7VH11"/>
<evidence type="ECO:0000313" key="2">
    <source>
        <dbReference type="EMBL" id="OBQ17389.1"/>
    </source>
</evidence>
<dbReference type="STRING" id="1803587.GCA_001593825_00299"/>
<dbReference type="Proteomes" id="UP000092382">
    <property type="component" value="Unassembled WGS sequence"/>
</dbReference>
<dbReference type="PATRIC" id="fig|1710894.3.peg.3347"/>
<dbReference type="SUPFAM" id="SSF53167">
    <property type="entry name" value="Purine and uridine phosphorylases"/>
    <property type="match status" value="1"/>
</dbReference>
<dbReference type="Gene3D" id="3.40.50.1580">
    <property type="entry name" value="Nucleoside phosphorylase domain"/>
    <property type="match status" value="1"/>
</dbReference>
<gene>
    <name evidence="2" type="ORF">AN481_18905</name>
</gene>
<organism evidence="2 3">
    <name type="scientific">Aphanizomenon flos-aquae LD13</name>
    <dbReference type="NCBI Taxonomy" id="1710894"/>
    <lineage>
        <taxon>Bacteria</taxon>
        <taxon>Bacillati</taxon>
        <taxon>Cyanobacteriota</taxon>
        <taxon>Cyanophyceae</taxon>
        <taxon>Nostocales</taxon>
        <taxon>Aphanizomenonaceae</taxon>
        <taxon>Aphanizomenon</taxon>
    </lineage>
</organism>
<dbReference type="Pfam" id="PF01048">
    <property type="entry name" value="PNP_UDP_1"/>
    <property type="match status" value="1"/>
</dbReference>
<accession>A0A1B7VH11</accession>
<protein>
    <submittedName>
        <fullName evidence="2">Phosphorylase</fullName>
    </submittedName>
</protein>